<feature type="chain" id="PRO_5042237246" description="Chalcone isomerase domain-containing protein" evidence="1">
    <location>
        <begin position="26"/>
        <end position="203"/>
    </location>
</feature>
<dbReference type="KEGG" id="tact:SG35_025220"/>
<dbReference type="RefSeq" id="WP_044833377.1">
    <property type="nucleotide sequence ID" value="NZ_CP059735.1"/>
</dbReference>
<keyword evidence="3" id="KW-1185">Reference proteome</keyword>
<name>A0AAE9YS08_9GAMM</name>
<evidence type="ECO:0000313" key="3">
    <source>
        <dbReference type="Proteomes" id="UP000032568"/>
    </source>
</evidence>
<reference evidence="2 3" key="1">
    <citation type="journal article" date="2015" name="Genome Announc.">
        <title>Draft Genome Sequences of Marine Isolates of Thalassomonas viridans and Thalassomonas actiniarum.</title>
        <authorList>
            <person name="Olonade I."/>
            <person name="van Zyl L.J."/>
            <person name="Trindade M."/>
        </authorList>
    </citation>
    <scope>NUCLEOTIDE SEQUENCE [LARGE SCALE GENOMIC DNA]</scope>
    <source>
        <strain evidence="2 3">A5K-106</strain>
    </source>
</reference>
<evidence type="ECO:0000313" key="2">
    <source>
        <dbReference type="EMBL" id="WDD98516.1"/>
    </source>
</evidence>
<reference evidence="2 3" key="2">
    <citation type="journal article" date="2022" name="Mar. Drugs">
        <title>Bioassay-Guided Fractionation Leads to the Detection of Cholic Acid Generated by the Rare Thalassomonas sp.</title>
        <authorList>
            <person name="Pheiffer F."/>
            <person name="Schneider Y.K."/>
            <person name="Hansen E.H."/>
            <person name="Andersen J.H."/>
            <person name="Isaksson J."/>
            <person name="Busche T."/>
            <person name="R C."/>
            <person name="Kalinowski J."/>
            <person name="Zyl L.V."/>
            <person name="Trindade M."/>
        </authorList>
    </citation>
    <scope>NUCLEOTIDE SEQUENCE [LARGE SCALE GENOMIC DNA]</scope>
    <source>
        <strain evidence="2 3">A5K-106</strain>
    </source>
</reference>
<accession>A0AAE9YS08</accession>
<evidence type="ECO:0008006" key="4">
    <source>
        <dbReference type="Google" id="ProtNLM"/>
    </source>
</evidence>
<dbReference type="EMBL" id="CP059735">
    <property type="protein sequence ID" value="WDD98516.1"/>
    <property type="molecule type" value="Genomic_DNA"/>
</dbReference>
<sequence>MKTAKQCKLLILLLCSLITVNQAAAHGLSMTSAEIALRHDKHISLTIRTSLSDLFARMLWPEKPASLLHLASGDNKTLTLFRQQLNHLFTAKMPVYSGKISLDSQRARLPGIQQLRKMLQKEIAGKVLKNHKGKHEHGEQDRQNYLVAYIDGFLLAGDRADNPRELQVQFPTELGDILVSYVEPKVQTLTKGKQHTFYRQLLY</sequence>
<organism evidence="2 3">
    <name type="scientific">Thalassomonas actiniarum</name>
    <dbReference type="NCBI Taxonomy" id="485447"/>
    <lineage>
        <taxon>Bacteria</taxon>
        <taxon>Pseudomonadati</taxon>
        <taxon>Pseudomonadota</taxon>
        <taxon>Gammaproteobacteria</taxon>
        <taxon>Alteromonadales</taxon>
        <taxon>Colwelliaceae</taxon>
        <taxon>Thalassomonas</taxon>
    </lineage>
</organism>
<evidence type="ECO:0000256" key="1">
    <source>
        <dbReference type="SAM" id="SignalP"/>
    </source>
</evidence>
<proteinExistence type="predicted"/>
<dbReference type="Proteomes" id="UP000032568">
    <property type="component" value="Chromosome"/>
</dbReference>
<dbReference type="AlphaFoldDB" id="A0AAE9YS08"/>
<protein>
    <recommendedName>
        <fullName evidence="4">Chalcone isomerase domain-containing protein</fullName>
    </recommendedName>
</protein>
<feature type="signal peptide" evidence="1">
    <location>
        <begin position="1"/>
        <end position="25"/>
    </location>
</feature>
<keyword evidence="1" id="KW-0732">Signal</keyword>
<gene>
    <name evidence="2" type="ORF">SG35_025220</name>
</gene>